<evidence type="ECO:0000256" key="1">
    <source>
        <dbReference type="ARBA" id="ARBA00004123"/>
    </source>
</evidence>
<dbReference type="GO" id="GO:0006999">
    <property type="term" value="P:nuclear pore organization"/>
    <property type="evidence" value="ECO:0007669"/>
    <property type="project" value="TreeGrafter"/>
</dbReference>
<evidence type="ECO:0000313" key="8">
    <source>
        <dbReference type="Proteomes" id="UP000000759"/>
    </source>
</evidence>
<feature type="coiled-coil region" evidence="4">
    <location>
        <begin position="268"/>
        <end position="323"/>
    </location>
</feature>
<dbReference type="Pfam" id="PF13634">
    <property type="entry name" value="Nucleoporin_FG"/>
    <property type="match status" value="1"/>
</dbReference>
<evidence type="ECO:0000313" key="7">
    <source>
        <dbReference type="EMBL" id="EEC50646.1"/>
    </source>
</evidence>
<evidence type="ECO:0000259" key="6">
    <source>
        <dbReference type="Pfam" id="PF13874"/>
    </source>
</evidence>
<feature type="region of interest" description="Disordered" evidence="5">
    <location>
        <begin position="13"/>
        <end position="95"/>
    </location>
</feature>
<dbReference type="PANTHER" id="PTHR13000:SF0">
    <property type="entry name" value="NUCLEOPORIN P54"/>
    <property type="match status" value="1"/>
</dbReference>
<dbReference type="eggNOG" id="KOG0845">
    <property type="taxonomic scope" value="Eukaryota"/>
</dbReference>
<keyword evidence="3" id="KW-0539">Nucleus</keyword>
<dbReference type="InterPro" id="IPR025574">
    <property type="entry name" value="Nucleoporin_FG_rpt"/>
</dbReference>
<dbReference type="RefSeq" id="XP_002177832.1">
    <property type="nucleotide sequence ID" value="XM_002177796.1"/>
</dbReference>
<comment type="subcellular location">
    <subcellularLocation>
        <location evidence="1">Nucleus</location>
    </subcellularLocation>
</comment>
<sequence>MVTWGSNTVHSIAGNPSPAPIAFGAPNPAPTTGFSFGSPSPSTSSGLGAPSPAPTTLFGSSSPAPSGSLFGSASPAPSTSLFGSSAPASSSGSLFGAPSPSGGLFGSSLAPSGSLFGSTPAPSGGLFGSTSAPTAGSLFGSPAPAPFGQSNPVQQQQIPAQAALKAHLDAAARQEQARVQEALEKIHKAYTGTALALADKSSQFVSIVYNPMTPELRQMQLATGIGVDGMPRPMEPPKPPQVSTHDWEVAVVSNPDYASFMPIALVGAEALQARLTHQQEKSNLLSKQIKSLQSSQEFLRRRFEEVQTQLNQTSQRSEQQQRKLLAVMRRVELARCYNQPLQGDEVKAMERLRGIWADLDRLRSLAGTMHDQVKTQTAARPPTVCGMPEERRLMQVQSKKICSICI</sequence>
<gene>
    <name evidence="7" type="ORF">PHATRDRAFT_43774</name>
</gene>
<evidence type="ECO:0000256" key="5">
    <source>
        <dbReference type="SAM" id="MobiDB-lite"/>
    </source>
</evidence>
<organism evidence="7 8">
    <name type="scientific">Phaeodactylum tricornutum (strain CCAP 1055/1)</name>
    <dbReference type="NCBI Taxonomy" id="556484"/>
    <lineage>
        <taxon>Eukaryota</taxon>
        <taxon>Sar</taxon>
        <taxon>Stramenopiles</taxon>
        <taxon>Ochrophyta</taxon>
        <taxon>Bacillariophyta</taxon>
        <taxon>Bacillariophyceae</taxon>
        <taxon>Bacillariophycidae</taxon>
        <taxon>Naviculales</taxon>
        <taxon>Phaeodactylaceae</taxon>
        <taxon>Phaeodactylum</taxon>
    </lineage>
</organism>
<accession>B7FTF1</accession>
<dbReference type="GeneID" id="7197283"/>
<dbReference type="GO" id="GO:0036228">
    <property type="term" value="P:protein localization to nuclear inner membrane"/>
    <property type="evidence" value="ECO:0007669"/>
    <property type="project" value="TreeGrafter"/>
</dbReference>
<dbReference type="STRING" id="556484.B7FTF1"/>
<dbReference type="HOGENOM" id="CLU_624819_0_0_1"/>
<dbReference type="EMBL" id="CM000606">
    <property type="protein sequence ID" value="EEC50646.1"/>
    <property type="molecule type" value="Genomic_DNA"/>
</dbReference>
<dbReference type="GO" id="GO:0006607">
    <property type="term" value="P:NLS-bearing protein import into nucleus"/>
    <property type="evidence" value="ECO:0007669"/>
    <property type="project" value="TreeGrafter"/>
</dbReference>
<name>B7FTF1_PHATC</name>
<feature type="compositionally biased region" description="Low complexity" evidence="5">
    <location>
        <begin position="80"/>
        <end position="95"/>
    </location>
</feature>
<dbReference type="Proteomes" id="UP000000759">
    <property type="component" value="Chromosome 2"/>
</dbReference>
<evidence type="ECO:0000256" key="2">
    <source>
        <dbReference type="ARBA" id="ARBA00022448"/>
    </source>
</evidence>
<proteinExistence type="predicted"/>
<feature type="region of interest" description="Disordered" evidence="5">
    <location>
        <begin position="135"/>
        <end position="159"/>
    </location>
</feature>
<dbReference type="InterPro" id="IPR025712">
    <property type="entry name" value="Nup54_alpha-helical_dom"/>
</dbReference>
<reference evidence="8" key="2">
    <citation type="submission" date="2008-08" db="EMBL/GenBank/DDBJ databases">
        <authorList>
            <consortium name="Diatom Consortium"/>
            <person name="Grigoriev I."/>
            <person name="Grimwood J."/>
            <person name="Kuo A."/>
            <person name="Otillar R.P."/>
            <person name="Salamov A."/>
            <person name="Detter J.C."/>
            <person name="Lindquist E."/>
            <person name="Shapiro H."/>
            <person name="Lucas S."/>
            <person name="Glavina del Rio T."/>
            <person name="Pitluck S."/>
            <person name="Rokhsar D."/>
            <person name="Bowler C."/>
        </authorList>
    </citation>
    <scope>GENOME REANNOTATION</scope>
    <source>
        <strain evidence="8">CCAP 1055/1</strain>
    </source>
</reference>
<evidence type="ECO:0000256" key="3">
    <source>
        <dbReference type="ARBA" id="ARBA00023242"/>
    </source>
</evidence>
<keyword evidence="4" id="KW-0175">Coiled coil</keyword>
<dbReference type="PANTHER" id="PTHR13000">
    <property type="entry name" value="NUCLEOPORIN P54"/>
    <property type="match status" value="1"/>
</dbReference>
<keyword evidence="8" id="KW-1185">Reference proteome</keyword>
<dbReference type="InParanoid" id="B7FTF1"/>
<evidence type="ECO:0000256" key="4">
    <source>
        <dbReference type="SAM" id="Coils"/>
    </source>
</evidence>
<dbReference type="AlphaFoldDB" id="B7FTF1"/>
<dbReference type="KEGG" id="pti:PHATRDRAFT_43774"/>
<feature type="domain" description="Nucleoporin Nup54 alpha-helical" evidence="6">
    <location>
        <begin position="238"/>
        <end position="369"/>
    </location>
</feature>
<reference evidence="7 8" key="1">
    <citation type="journal article" date="2008" name="Nature">
        <title>The Phaeodactylum genome reveals the evolutionary history of diatom genomes.</title>
        <authorList>
            <person name="Bowler C."/>
            <person name="Allen A.E."/>
            <person name="Badger J.H."/>
            <person name="Grimwood J."/>
            <person name="Jabbari K."/>
            <person name="Kuo A."/>
            <person name="Maheswari U."/>
            <person name="Martens C."/>
            <person name="Maumus F."/>
            <person name="Otillar R.P."/>
            <person name="Rayko E."/>
            <person name="Salamov A."/>
            <person name="Vandepoele K."/>
            <person name="Beszteri B."/>
            <person name="Gruber A."/>
            <person name="Heijde M."/>
            <person name="Katinka M."/>
            <person name="Mock T."/>
            <person name="Valentin K."/>
            <person name="Verret F."/>
            <person name="Berges J.A."/>
            <person name="Brownlee C."/>
            <person name="Cadoret J.P."/>
            <person name="Chiovitti A."/>
            <person name="Choi C.J."/>
            <person name="Coesel S."/>
            <person name="De Martino A."/>
            <person name="Detter J.C."/>
            <person name="Durkin C."/>
            <person name="Falciatore A."/>
            <person name="Fournet J."/>
            <person name="Haruta M."/>
            <person name="Huysman M.J."/>
            <person name="Jenkins B.D."/>
            <person name="Jiroutova K."/>
            <person name="Jorgensen R.E."/>
            <person name="Joubert Y."/>
            <person name="Kaplan A."/>
            <person name="Kroger N."/>
            <person name="Kroth P.G."/>
            <person name="La Roche J."/>
            <person name="Lindquist E."/>
            <person name="Lommer M."/>
            <person name="Martin-Jezequel V."/>
            <person name="Lopez P.J."/>
            <person name="Lucas S."/>
            <person name="Mangogna M."/>
            <person name="McGinnis K."/>
            <person name="Medlin L.K."/>
            <person name="Montsant A."/>
            <person name="Oudot-Le Secq M.P."/>
            <person name="Napoli C."/>
            <person name="Obornik M."/>
            <person name="Parker M.S."/>
            <person name="Petit J.L."/>
            <person name="Porcel B.M."/>
            <person name="Poulsen N."/>
            <person name="Robison M."/>
            <person name="Rychlewski L."/>
            <person name="Rynearson T.A."/>
            <person name="Schmutz J."/>
            <person name="Shapiro H."/>
            <person name="Siaut M."/>
            <person name="Stanley M."/>
            <person name="Sussman M.R."/>
            <person name="Taylor A.R."/>
            <person name="Vardi A."/>
            <person name="von Dassow P."/>
            <person name="Vyverman W."/>
            <person name="Willis A."/>
            <person name="Wyrwicz L.S."/>
            <person name="Rokhsar D.S."/>
            <person name="Weissenbach J."/>
            <person name="Armbrust E.V."/>
            <person name="Green B.R."/>
            <person name="Van de Peer Y."/>
            <person name="Grigoriev I.V."/>
        </authorList>
    </citation>
    <scope>NUCLEOTIDE SEQUENCE [LARGE SCALE GENOMIC DNA]</scope>
    <source>
        <strain evidence="7 8">CCAP 1055/1</strain>
    </source>
</reference>
<dbReference type="OrthoDB" id="48337at2759"/>
<dbReference type="PaxDb" id="2850-Phatr43774"/>
<dbReference type="GO" id="GO:0017056">
    <property type="term" value="F:structural constituent of nuclear pore"/>
    <property type="evidence" value="ECO:0007669"/>
    <property type="project" value="TreeGrafter"/>
</dbReference>
<dbReference type="GO" id="GO:0044613">
    <property type="term" value="C:nuclear pore central transport channel"/>
    <property type="evidence" value="ECO:0007669"/>
    <property type="project" value="TreeGrafter"/>
</dbReference>
<dbReference type="InterPro" id="IPR024864">
    <property type="entry name" value="Nup54/Nup57/Nup44"/>
</dbReference>
<keyword evidence="2" id="KW-0813">Transport</keyword>
<dbReference type="Pfam" id="PF13874">
    <property type="entry name" value="Nup54"/>
    <property type="match status" value="1"/>
</dbReference>
<protein>
    <recommendedName>
        <fullName evidence="6">Nucleoporin Nup54 alpha-helical domain-containing protein</fullName>
    </recommendedName>
</protein>
<feature type="compositionally biased region" description="Polar residues" evidence="5">
    <location>
        <begin position="57"/>
        <end position="79"/>
    </location>
</feature>
<feature type="compositionally biased region" description="Low complexity" evidence="5">
    <location>
        <begin position="30"/>
        <end position="50"/>
    </location>
</feature>